<evidence type="ECO:0000313" key="2">
    <source>
        <dbReference type="Proteomes" id="UP000324222"/>
    </source>
</evidence>
<protein>
    <submittedName>
        <fullName evidence="1">Uncharacterized protein</fullName>
    </submittedName>
</protein>
<dbReference type="Proteomes" id="UP000324222">
    <property type="component" value="Unassembled WGS sequence"/>
</dbReference>
<proteinExistence type="predicted"/>
<organism evidence="1 2">
    <name type="scientific">Portunus trituberculatus</name>
    <name type="common">Swimming crab</name>
    <name type="synonym">Neptunus trituberculatus</name>
    <dbReference type="NCBI Taxonomy" id="210409"/>
    <lineage>
        <taxon>Eukaryota</taxon>
        <taxon>Metazoa</taxon>
        <taxon>Ecdysozoa</taxon>
        <taxon>Arthropoda</taxon>
        <taxon>Crustacea</taxon>
        <taxon>Multicrustacea</taxon>
        <taxon>Malacostraca</taxon>
        <taxon>Eumalacostraca</taxon>
        <taxon>Eucarida</taxon>
        <taxon>Decapoda</taxon>
        <taxon>Pleocyemata</taxon>
        <taxon>Brachyura</taxon>
        <taxon>Eubrachyura</taxon>
        <taxon>Portunoidea</taxon>
        <taxon>Portunidae</taxon>
        <taxon>Portuninae</taxon>
        <taxon>Portunus</taxon>
    </lineage>
</organism>
<comment type="caution">
    <text evidence="1">The sequence shown here is derived from an EMBL/GenBank/DDBJ whole genome shotgun (WGS) entry which is preliminary data.</text>
</comment>
<gene>
    <name evidence="1" type="ORF">E2C01_010126</name>
</gene>
<evidence type="ECO:0000313" key="1">
    <source>
        <dbReference type="EMBL" id="MPC17277.1"/>
    </source>
</evidence>
<dbReference type="EMBL" id="VSRR010000575">
    <property type="protein sequence ID" value="MPC17277.1"/>
    <property type="molecule type" value="Genomic_DNA"/>
</dbReference>
<reference evidence="1 2" key="1">
    <citation type="submission" date="2019-05" db="EMBL/GenBank/DDBJ databases">
        <title>Another draft genome of Portunus trituberculatus and its Hox gene families provides insights of decapod evolution.</title>
        <authorList>
            <person name="Jeong J.-H."/>
            <person name="Song I."/>
            <person name="Kim S."/>
            <person name="Choi T."/>
            <person name="Kim D."/>
            <person name="Ryu S."/>
            <person name="Kim W."/>
        </authorList>
    </citation>
    <scope>NUCLEOTIDE SEQUENCE [LARGE SCALE GENOMIC DNA]</scope>
    <source>
        <tissue evidence="1">Muscle</tissue>
    </source>
</reference>
<dbReference type="AlphaFoldDB" id="A0A5B7D7T2"/>
<sequence length="65" mass="6575">MNGAKASSFKMADVWCIPSINNTFPSSPPPAPRPAASPHSSCLEYYCISPHGGGGAAPGAAGKRC</sequence>
<keyword evidence="2" id="KW-1185">Reference proteome</keyword>
<name>A0A5B7D7T2_PORTR</name>
<accession>A0A5B7D7T2</accession>